<evidence type="ECO:0000259" key="2">
    <source>
        <dbReference type="Pfam" id="PF00188"/>
    </source>
</evidence>
<dbReference type="SUPFAM" id="SSF55797">
    <property type="entry name" value="PR-1-like"/>
    <property type="match status" value="1"/>
</dbReference>
<keyword evidence="4" id="KW-1185">Reference proteome</keyword>
<dbReference type="PANTHER" id="PTHR31157:SF1">
    <property type="entry name" value="SCP DOMAIN-CONTAINING PROTEIN"/>
    <property type="match status" value="1"/>
</dbReference>
<dbReference type="SUPFAM" id="SSF49478">
    <property type="entry name" value="Cna protein B-type domain"/>
    <property type="match status" value="1"/>
</dbReference>
<evidence type="ECO:0000313" key="3">
    <source>
        <dbReference type="EMBL" id="NGO39403.1"/>
    </source>
</evidence>
<reference evidence="3 4" key="1">
    <citation type="submission" date="2020-02" db="EMBL/GenBank/DDBJ databases">
        <title>Draft genome sequence of Limisphaera ngatamarikiensis NGM72.4T, a thermophilic Verrucomicrobia grouped in subdivision 3.</title>
        <authorList>
            <person name="Carere C.R."/>
            <person name="Steen J."/>
            <person name="Hugenholtz P."/>
            <person name="Stott M.B."/>
        </authorList>
    </citation>
    <scope>NUCLEOTIDE SEQUENCE [LARGE SCALE GENOMIC DNA]</scope>
    <source>
        <strain evidence="3 4">NGM72.4</strain>
    </source>
</reference>
<protein>
    <recommendedName>
        <fullName evidence="2">SCP domain-containing protein</fullName>
    </recommendedName>
</protein>
<dbReference type="RefSeq" id="WP_165107401.1">
    <property type="nucleotide sequence ID" value="NZ_JAAKYA010000053.1"/>
</dbReference>
<evidence type="ECO:0000256" key="1">
    <source>
        <dbReference type="SAM" id="MobiDB-lite"/>
    </source>
</evidence>
<dbReference type="InterPro" id="IPR035940">
    <property type="entry name" value="CAP_sf"/>
</dbReference>
<dbReference type="Gene3D" id="2.60.120.260">
    <property type="entry name" value="Galactose-binding domain-like"/>
    <property type="match status" value="1"/>
</dbReference>
<dbReference type="Proteomes" id="UP000477311">
    <property type="component" value="Unassembled WGS sequence"/>
</dbReference>
<sequence>MTAHSALTRPPGSPGPSTGAASRVLSDRQAGASFPGPTPSRAPGLVRLTLTACAVCGLGRLHAQPPLPQAPPPAPPIQYATAPSVPRAQNNPPPGASLWSIGQPTDEEQLYLEFINRARLDPAGEAVRLATTTDPRVLSAYSWFQVDLAQMQSAIAALPPVPPLAMSAALLQAAREHSLDMALNEFQGHTGTDGSSPGDRITRAGYSWSMYGENVYAYADSVFHGHAAFEVDWGNGPGGMQDPPGHRLNIHHAGFREAGIGVVNTNRPGVGPQIVTQDFATRSVASPFITGVVHFDLNNNAFYDPGEGIGGVEVIVTGNAWYGLTAISGGYAVPVPGDGSYTVTFVAPGLYHATNVTVANRANVKLDLRPAYTPPYPVGPDPAALTNNNLYTCNAVVAATNYQWQTSQLLNDPFFEGGESDQPQITLAVSEGYNTRISGVAASGTYAFHLAHPTAAPQILQLQPTFWIRSNAQVRFATRLGWATSNQVARLQISTDDGGSWTDLWTRAGTGTSGQSSYTTQTVPLGVHAGKSALLRFVYDFTGGSYYYQTSPDVGWLLDDIRVEGAARIVSTNLTDSGPTVQFAFHPLVPGSVLMRVRAQLPGRYLPWGPVREIQVQAVTPPTVRFTGPVTWNGSELIARFEVTAPPTGMVLRLWRAAQPTGPWAEDTSARFESISGNTVWRVTTPAPAAQGFYRISVN</sequence>
<name>A0A6M1RP08_9BACT</name>
<dbReference type="Gene3D" id="3.40.33.10">
    <property type="entry name" value="CAP"/>
    <property type="match status" value="1"/>
</dbReference>
<feature type="region of interest" description="Disordered" evidence="1">
    <location>
        <begin position="1"/>
        <end position="43"/>
    </location>
</feature>
<dbReference type="EMBL" id="JAAKYA010000053">
    <property type="protein sequence ID" value="NGO39403.1"/>
    <property type="molecule type" value="Genomic_DNA"/>
</dbReference>
<feature type="region of interest" description="Disordered" evidence="1">
    <location>
        <begin position="66"/>
        <end position="101"/>
    </location>
</feature>
<gene>
    <name evidence="3" type="ORF">G4L39_08325</name>
</gene>
<dbReference type="Pfam" id="PF00188">
    <property type="entry name" value="CAP"/>
    <property type="match status" value="1"/>
</dbReference>
<evidence type="ECO:0000313" key="4">
    <source>
        <dbReference type="Proteomes" id="UP000477311"/>
    </source>
</evidence>
<organism evidence="3 4">
    <name type="scientific">Limisphaera ngatamarikiensis</name>
    <dbReference type="NCBI Taxonomy" id="1324935"/>
    <lineage>
        <taxon>Bacteria</taxon>
        <taxon>Pseudomonadati</taxon>
        <taxon>Verrucomicrobiota</taxon>
        <taxon>Verrucomicrobiia</taxon>
        <taxon>Limisphaerales</taxon>
        <taxon>Limisphaeraceae</taxon>
        <taxon>Limisphaera</taxon>
    </lineage>
</organism>
<dbReference type="Gene3D" id="2.60.40.1120">
    <property type="entry name" value="Carboxypeptidase-like, regulatory domain"/>
    <property type="match status" value="1"/>
</dbReference>
<dbReference type="InterPro" id="IPR014044">
    <property type="entry name" value="CAP_dom"/>
</dbReference>
<dbReference type="CDD" id="cd05379">
    <property type="entry name" value="CAP_bacterial"/>
    <property type="match status" value="1"/>
</dbReference>
<dbReference type="AlphaFoldDB" id="A0A6M1RP08"/>
<dbReference type="PANTHER" id="PTHR31157">
    <property type="entry name" value="SCP DOMAIN-CONTAINING PROTEIN"/>
    <property type="match status" value="1"/>
</dbReference>
<feature type="compositionally biased region" description="Pro residues" evidence="1">
    <location>
        <begin position="66"/>
        <end position="76"/>
    </location>
</feature>
<accession>A0A6M1RP08</accession>
<comment type="caution">
    <text evidence="3">The sequence shown here is derived from an EMBL/GenBank/DDBJ whole genome shotgun (WGS) entry which is preliminary data.</text>
</comment>
<proteinExistence type="predicted"/>
<feature type="domain" description="SCP" evidence="2">
    <location>
        <begin position="160"/>
        <end position="279"/>
    </location>
</feature>